<dbReference type="Proteomes" id="UP000179157">
    <property type="component" value="Unassembled WGS sequence"/>
</dbReference>
<protein>
    <recommendedName>
        <fullName evidence="1">Metallo-beta-lactamase domain-containing protein</fullName>
    </recommendedName>
</protein>
<name>A0A1F5V2J9_FRAXR</name>
<dbReference type="EMBL" id="MFGX01000008">
    <property type="protein sequence ID" value="OGF57616.1"/>
    <property type="molecule type" value="Genomic_DNA"/>
</dbReference>
<dbReference type="PANTHER" id="PTHR42951">
    <property type="entry name" value="METALLO-BETA-LACTAMASE DOMAIN-CONTAINING"/>
    <property type="match status" value="1"/>
</dbReference>
<organism evidence="2 3">
    <name type="scientific">Fraserbacteria sp. (strain RBG_16_55_9)</name>
    <dbReference type="NCBI Taxonomy" id="1817864"/>
    <lineage>
        <taxon>Bacteria</taxon>
        <taxon>Candidatus Fraseribacteriota</taxon>
    </lineage>
</organism>
<evidence type="ECO:0000259" key="1">
    <source>
        <dbReference type="SMART" id="SM00849"/>
    </source>
</evidence>
<accession>A0A1F5V2J9</accession>
<dbReference type="PANTHER" id="PTHR42951:SF22">
    <property type="entry name" value="METALLO BETA-LACTAMASE SUPERFAMILY LIPOPROTEIN"/>
    <property type="match status" value="1"/>
</dbReference>
<dbReference type="Gene3D" id="3.60.15.10">
    <property type="entry name" value="Ribonuclease Z/Hydroxyacylglutathione hydrolase-like"/>
    <property type="match status" value="1"/>
</dbReference>
<dbReference type="SUPFAM" id="SSF56281">
    <property type="entry name" value="Metallo-hydrolase/oxidoreductase"/>
    <property type="match status" value="1"/>
</dbReference>
<proteinExistence type="predicted"/>
<dbReference type="AlphaFoldDB" id="A0A1F5V2J9"/>
<sequence length="304" mass="34428">MRCAEPVEADRNLFILDTRMLEIQRYGALYILKTPKPAIIETGFSHTLEETRAALDELKIRPDDVAYLLPTHVHMDHAGGAGFLAEAFPSAKVICHHLGTPHLINPSKLVPSVQRAVGVLFSHYGTMKPVAEERVISVKGGECFELGDGYVLEAIDAPGHAPHHACFYERKTKGLFTGDAVGIYRPEATGFTMTTPPPAFHYEDSLSTLQRLRHMELRWLYFTHYGAFAQPYKLIDEYEAELSKWVEAIIEKTRELSDPQAIKEYFVQLESQALGEFYEPVILRQEVEMNVQGVLLYLRKHRSS</sequence>
<dbReference type="InterPro" id="IPR036866">
    <property type="entry name" value="RibonucZ/Hydroxyglut_hydro"/>
</dbReference>
<dbReference type="CDD" id="cd07726">
    <property type="entry name" value="ST1585-like_MBL-fold"/>
    <property type="match status" value="1"/>
</dbReference>
<evidence type="ECO:0000313" key="2">
    <source>
        <dbReference type="EMBL" id="OGF57616.1"/>
    </source>
</evidence>
<gene>
    <name evidence="2" type="ORF">A2Z21_10795</name>
</gene>
<dbReference type="InterPro" id="IPR037482">
    <property type="entry name" value="ST1585_MBL-fold"/>
</dbReference>
<feature type="domain" description="Metallo-beta-lactamase" evidence="1">
    <location>
        <begin position="26"/>
        <end position="224"/>
    </location>
</feature>
<dbReference type="InterPro" id="IPR001279">
    <property type="entry name" value="Metallo-B-lactamas"/>
</dbReference>
<dbReference type="STRING" id="1817864.A2Z21_10795"/>
<evidence type="ECO:0000313" key="3">
    <source>
        <dbReference type="Proteomes" id="UP000179157"/>
    </source>
</evidence>
<comment type="caution">
    <text evidence="2">The sequence shown here is derived from an EMBL/GenBank/DDBJ whole genome shotgun (WGS) entry which is preliminary data.</text>
</comment>
<dbReference type="Pfam" id="PF00753">
    <property type="entry name" value="Lactamase_B"/>
    <property type="match status" value="1"/>
</dbReference>
<dbReference type="SMART" id="SM00849">
    <property type="entry name" value="Lactamase_B"/>
    <property type="match status" value="1"/>
</dbReference>
<reference evidence="2 3" key="1">
    <citation type="journal article" date="2016" name="Nat. Commun.">
        <title>Thousands of microbial genomes shed light on interconnected biogeochemical processes in an aquifer system.</title>
        <authorList>
            <person name="Anantharaman K."/>
            <person name="Brown C.T."/>
            <person name="Hug L.A."/>
            <person name="Sharon I."/>
            <person name="Castelle C.J."/>
            <person name="Probst A.J."/>
            <person name="Thomas B.C."/>
            <person name="Singh A."/>
            <person name="Wilkins M.J."/>
            <person name="Karaoz U."/>
            <person name="Brodie E.L."/>
            <person name="Williams K.H."/>
            <person name="Hubbard S.S."/>
            <person name="Banfield J.F."/>
        </authorList>
    </citation>
    <scope>NUCLEOTIDE SEQUENCE [LARGE SCALE GENOMIC DNA]</scope>
    <source>
        <strain evidence="3">RBG_16_55_9</strain>
    </source>
</reference>
<dbReference type="InterPro" id="IPR050855">
    <property type="entry name" value="NDM-1-like"/>
</dbReference>